<dbReference type="EMBL" id="BKCJ011421120">
    <property type="protein sequence ID" value="GFD32151.1"/>
    <property type="molecule type" value="Genomic_DNA"/>
</dbReference>
<comment type="caution">
    <text evidence="1">The sequence shown here is derived from an EMBL/GenBank/DDBJ whole genome shotgun (WGS) entry which is preliminary data.</text>
</comment>
<accession>A0A699VFG6</accession>
<gene>
    <name evidence="1" type="ORF">Tci_904120</name>
</gene>
<proteinExistence type="predicted"/>
<sequence length="81" mass="8738">MATSERVDRLLALDTLAVCLPFAEAVNLGLAAAVEGVMDVHLYGHQSIELLSVLVSGYQLDRGEHKVIPDIVPVYLVPPLD</sequence>
<name>A0A699VFG6_TANCI</name>
<evidence type="ECO:0000313" key="1">
    <source>
        <dbReference type="EMBL" id="GFD32151.1"/>
    </source>
</evidence>
<protein>
    <submittedName>
        <fullName evidence="1">Uncharacterized protein</fullName>
    </submittedName>
</protein>
<organism evidence="1">
    <name type="scientific">Tanacetum cinerariifolium</name>
    <name type="common">Dalmatian daisy</name>
    <name type="synonym">Chrysanthemum cinerariifolium</name>
    <dbReference type="NCBI Taxonomy" id="118510"/>
    <lineage>
        <taxon>Eukaryota</taxon>
        <taxon>Viridiplantae</taxon>
        <taxon>Streptophyta</taxon>
        <taxon>Embryophyta</taxon>
        <taxon>Tracheophyta</taxon>
        <taxon>Spermatophyta</taxon>
        <taxon>Magnoliopsida</taxon>
        <taxon>eudicotyledons</taxon>
        <taxon>Gunneridae</taxon>
        <taxon>Pentapetalae</taxon>
        <taxon>asterids</taxon>
        <taxon>campanulids</taxon>
        <taxon>Asterales</taxon>
        <taxon>Asteraceae</taxon>
        <taxon>Asteroideae</taxon>
        <taxon>Anthemideae</taxon>
        <taxon>Anthemidinae</taxon>
        <taxon>Tanacetum</taxon>
    </lineage>
</organism>
<dbReference type="AlphaFoldDB" id="A0A699VFG6"/>
<reference evidence="1" key="1">
    <citation type="journal article" date="2019" name="Sci. Rep.">
        <title>Draft genome of Tanacetum cinerariifolium, the natural source of mosquito coil.</title>
        <authorList>
            <person name="Yamashiro T."/>
            <person name="Shiraishi A."/>
            <person name="Satake H."/>
            <person name="Nakayama K."/>
        </authorList>
    </citation>
    <scope>NUCLEOTIDE SEQUENCE</scope>
</reference>